<protein>
    <submittedName>
        <fullName evidence="3">ABC transporter substrate-binding protein</fullName>
    </submittedName>
</protein>
<dbReference type="PANTHER" id="PTHR30483:SF6">
    <property type="entry name" value="PERIPLASMIC BINDING PROTEIN OF ABC TRANSPORTER FOR NATURAL AMINO ACIDS"/>
    <property type="match status" value="1"/>
</dbReference>
<dbReference type="PROSITE" id="PS51257">
    <property type="entry name" value="PROKAR_LIPOPROTEIN"/>
    <property type="match status" value="1"/>
</dbReference>
<feature type="domain" description="Leucine-binding protein" evidence="2">
    <location>
        <begin position="53"/>
        <end position="357"/>
    </location>
</feature>
<dbReference type="InterPro" id="IPR051010">
    <property type="entry name" value="BCAA_transport"/>
</dbReference>
<evidence type="ECO:0000313" key="3">
    <source>
        <dbReference type="EMBL" id="ELY93561.1"/>
    </source>
</evidence>
<keyword evidence="4" id="KW-1185">Reference proteome</keyword>
<accession>M0A5G2</accession>
<name>M0A5G2_9EURY</name>
<dbReference type="PATRIC" id="fig|1227492.4.peg.3821"/>
<comment type="caution">
    <text evidence="3">The sequence shown here is derived from an EMBL/GenBank/DDBJ whole genome shotgun (WGS) entry which is preliminary data.</text>
</comment>
<dbReference type="CDD" id="cd06346">
    <property type="entry name" value="PBP1_ABC_ligand_binding-like"/>
    <property type="match status" value="1"/>
</dbReference>
<gene>
    <name evidence="3" type="ORF">C482_19224</name>
</gene>
<keyword evidence="1" id="KW-0732">Signal</keyword>
<dbReference type="Gene3D" id="3.40.50.2300">
    <property type="match status" value="2"/>
</dbReference>
<evidence type="ECO:0000313" key="4">
    <source>
        <dbReference type="Proteomes" id="UP000011693"/>
    </source>
</evidence>
<dbReference type="STRING" id="1227492.C482_19224"/>
<dbReference type="PANTHER" id="PTHR30483">
    <property type="entry name" value="LEUCINE-SPECIFIC-BINDING PROTEIN"/>
    <property type="match status" value="1"/>
</dbReference>
<dbReference type="AlphaFoldDB" id="M0A5G2"/>
<dbReference type="InterPro" id="IPR028081">
    <property type="entry name" value="Leu-bd"/>
</dbReference>
<evidence type="ECO:0000259" key="2">
    <source>
        <dbReference type="Pfam" id="PF13458"/>
    </source>
</evidence>
<dbReference type="Proteomes" id="UP000011693">
    <property type="component" value="Unassembled WGS sequence"/>
</dbReference>
<dbReference type="EMBL" id="AOIN01000098">
    <property type="protein sequence ID" value="ELY93561.1"/>
    <property type="molecule type" value="Genomic_DNA"/>
</dbReference>
<organism evidence="3 4">
    <name type="scientific">Natrialba chahannaoensis JCM 10990</name>
    <dbReference type="NCBI Taxonomy" id="1227492"/>
    <lineage>
        <taxon>Archaea</taxon>
        <taxon>Methanobacteriati</taxon>
        <taxon>Methanobacteriota</taxon>
        <taxon>Stenosarchaea group</taxon>
        <taxon>Halobacteria</taxon>
        <taxon>Halobacteriales</taxon>
        <taxon>Natrialbaceae</taxon>
        <taxon>Natrialba</taxon>
    </lineage>
</organism>
<proteinExistence type="predicted"/>
<dbReference type="RefSeq" id="WP_006169372.1">
    <property type="nucleotide sequence ID" value="NZ_AOIN01000098.1"/>
</dbReference>
<reference evidence="3 4" key="1">
    <citation type="journal article" date="2014" name="PLoS Genet.">
        <title>Phylogenetically driven sequencing of extremely halophilic archaea reveals strategies for static and dynamic osmo-response.</title>
        <authorList>
            <person name="Becker E.A."/>
            <person name="Seitzer P.M."/>
            <person name="Tritt A."/>
            <person name="Larsen D."/>
            <person name="Krusor M."/>
            <person name="Yao A.I."/>
            <person name="Wu D."/>
            <person name="Madern D."/>
            <person name="Eisen J.A."/>
            <person name="Darling A.E."/>
            <person name="Facciotti M.T."/>
        </authorList>
    </citation>
    <scope>NUCLEOTIDE SEQUENCE [LARGE SCALE GENOMIC DNA]</scope>
    <source>
        <strain evidence="3 4">JCM 10990</strain>
    </source>
</reference>
<dbReference type="SUPFAM" id="SSF53822">
    <property type="entry name" value="Periplasmic binding protein-like I"/>
    <property type="match status" value="1"/>
</dbReference>
<dbReference type="Pfam" id="PF13458">
    <property type="entry name" value="Peripla_BP_6"/>
    <property type="match status" value="1"/>
</dbReference>
<sequence length="424" mass="43868">MAMNKQRGIGRRKILSTVASGTVAATAGCLTDAIIGDNSDDTRPALSDRTLRYGGVLPFSGGLGAVGEALENATTLPIAELEESDLDVSVEYEGVDSETTPTAAVNAVADLIDDGYPAVVGAAASGVTLQMTQQATIPAEVVTCSPASTSPTVGILNDRGFSFRTAPDDSMQAVVAAQLAVSEHDAETAATLYTAGDYGRQLSGAFSASFDGEVQRQVSFAGDSNSFAEPIAEALSDEPDILFLVGYMENGVDLLTDYYNGPAGDEVVFVSDGLQDDSIPQGVDATISDVYGTAPVSSGPGQDAFDQMYHNEYGTDPAVFTANSYDAAATILLANAAAGENDGLAIRSQMIEVTTGDGTEVLPGELTDGLELAAAGEPVRYRGASGEVEFDESGDGGSITYEYFRFTDDSVQSLSEHEPEGVAQ</sequence>
<evidence type="ECO:0000256" key="1">
    <source>
        <dbReference type="ARBA" id="ARBA00022729"/>
    </source>
</evidence>
<dbReference type="InterPro" id="IPR028082">
    <property type="entry name" value="Peripla_BP_I"/>
</dbReference>